<dbReference type="InterPro" id="IPR019734">
    <property type="entry name" value="TPR_rpt"/>
</dbReference>
<evidence type="ECO:0000313" key="5">
    <source>
        <dbReference type="EMBL" id="TWT99190.1"/>
    </source>
</evidence>
<dbReference type="RefSeq" id="WP_146441469.1">
    <property type="nucleotide sequence ID" value="NZ_SJPR01000001.1"/>
</dbReference>
<organism evidence="5 6">
    <name type="scientific">Botrimarina colliarenosi</name>
    <dbReference type="NCBI Taxonomy" id="2528001"/>
    <lineage>
        <taxon>Bacteria</taxon>
        <taxon>Pseudomonadati</taxon>
        <taxon>Planctomycetota</taxon>
        <taxon>Planctomycetia</taxon>
        <taxon>Pirellulales</taxon>
        <taxon>Lacipirellulaceae</taxon>
        <taxon>Botrimarina</taxon>
    </lineage>
</organism>
<feature type="domain" description="RNA polymerase alpha subunit C-terminal" evidence="4">
    <location>
        <begin position="281"/>
        <end position="343"/>
    </location>
</feature>
<dbReference type="GO" id="GO:0006351">
    <property type="term" value="P:DNA-templated transcription"/>
    <property type="evidence" value="ECO:0007669"/>
    <property type="project" value="InterPro"/>
</dbReference>
<dbReference type="PROSITE" id="PS50005">
    <property type="entry name" value="TPR"/>
    <property type="match status" value="1"/>
</dbReference>
<keyword evidence="5" id="KW-0808">Transferase</keyword>
<dbReference type="OrthoDB" id="228958at2"/>
<dbReference type="EMBL" id="SJPR01000001">
    <property type="protein sequence ID" value="TWT99190.1"/>
    <property type="molecule type" value="Genomic_DNA"/>
</dbReference>
<keyword evidence="5" id="KW-0548">Nucleotidyltransferase</keyword>
<dbReference type="Pfam" id="PF13174">
    <property type="entry name" value="TPR_6"/>
    <property type="match status" value="1"/>
</dbReference>
<dbReference type="InterPro" id="IPR051685">
    <property type="entry name" value="Ycf3/AcsC/BcsC/TPR_MFPF"/>
</dbReference>
<accession>A0A5C6AIF3</accession>
<dbReference type="SUPFAM" id="SSF48452">
    <property type="entry name" value="TPR-like"/>
    <property type="match status" value="2"/>
</dbReference>
<dbReference type="InterPro" id="IPR011990">
    <property type="entry name" value="TPR-like_helical_dom_sf"/>
</dbReference>
<keyword evidence="5" id="KW-0804">Transcription</keyword>
<comment type="caution">
    <text evidence="5">The sequence shown here is derived from an EMBL/GenBank/DDBJ whole genome shotgun (WGS) entry which is preliminary data.</text>
</comment>
<evidence type="ECO:0000256" key="2">
    <source>
        <dbReference type="ARBA" id="ARBA00022803"/>
    </source>
</evidence>
<dbReference type="EC" id="2.7.7.6" evidence="5"/>
<dbReference type="GO" id="GO:0000428">
    <property type="term" value="C:DNA-directed RNA polymerase complex"/>
    <property type="evidence" value="ECO:0007669"/>
    <property type="project" value="UniProtKB-KW"/>
</dbReference>
<gene>
    <name evidence="5" type="primary">rpoA_1</name>
    <name evidence="5" type="ORF">Pla108_01240</name>
</gene>
<protein>
    <submittedName>
        <fullName evidence="5">DNA-directed RNA polymerase subunit alpha</fullName>
        <ecNumber evidence="5">2.7.7.6</ecNumber>
    </submittedName>
</protein>
<dbReference type="Pfam" id="PF03118">
    <property type="entry name" value="RNA_pol_A_CTD"/>
    <property type="match status" value="2"/>
</dbReference>
<keyword evidence="1" id="KW-0677">Repeat</keyword>
<dbReference type="PANTHER" id="PTHR44943:SF4">
    <property type="entry name" value="TPR REPEAT-CONTAINING PROTEIN MJ0798"/>
    <property type="match status" value="1"/>
</dbReference>
<dbReference type="Gene3D" id="1.25.40.10">
    <property type="entry name" value="Tetratricopeptide repeat domain"/>
    <property type="match status" value="2"/>
</dbReference>
<dbReference type="Proteomes" id="UP000317421">
    <property type="component" value="Unassembled WGS sequence"/>
</dbReference>
<feature type="domain" description="RNA polymerase alpha subunit C-terminal" evidence="4">
    <location>
        <begin position="369"/>
        <end position="431"/>
    </location>
</feature>
<dbReference type="Pfam" id="PF13432">
    <property type="entry name" value="TPR_16"/>
    <property type="match status" value="1"/>
</dbReference>
<reference evidence="5 6" key="1">
    <citation type="submission" date="2019-02" db="EMBL/GenBank/DDBJ databases">
        <title>Deep-cultivation of Planctomycetes and their phenomic and genomic characterization uncovers novel biology.</title>
        <authorList>
            <person name="Wiegand S."/>
            <person name="Jogler M."/>
            <person name="Boedeker C."/>
            <person name="Pinto D."/>
            <person name="Vollmers J."/>
            <person name="Rivas-Marin E."/>
            <person name="Kohn T."/>
            <person name="Peeters S.H."/>
            <person name="Heuer A."/>
            <person name="Rast P."/>
            <person name="Oberbeckmann S."/>
            <person name="Bunk B."/>
            <person name="Jeske O."/>
            <person name="Meyerdierks A."/>
            <person name="Storesund J.E."/>
            <person name="Kallscheuer N."/>
            <person name="Luecker S."/>
            <person name="Lage O.M."/>
            <person name="Pohl T."/>
            <person name="Merkel B.J."/>
            <person name="Hornburger P."/>
            <person name="Mueller R.-W."/>
            <person name="Bruemmer F."/>
            <person name="Labrenz M."/>
            <person name="Spormann A.M."/>
            <person name="Op Den Camp H."/>
            <person name="Overmann J."/>
            <person name="Amann R."/>
            <person name="Jetten M.S.M."/>
            <person name="Mascher T."/>
            <person name="Medema M.H."/>
            <person name="Devos D.P."/>
            <person name="Kaster A.-K."/>
            <person name="Ovreas L."/>
            <person name="Rohde M."/>
            <person name="Galperin M.Y."/>
            <person name="Jogler C."/>
        </authorList>
    </citation>
    <scope>NUCLEOTIDE SEQUENCE [LARGE SCALE GENOMIC DNA]</scope>
    <source>
        <strain evidence="5 6">Pla108</strain>
    </source>
</reference>
<feature type="repeat" description="TPR" evidence="3">
    <location>
        <begin position="222"/>
        <end position="255"/>
    </location>
</feature>
<dbReference type="AlphaFoldDB" id="A0A5C6AIF3"/>
<dbReference type="GO" id="GO:0003677">
    <property type="term" value="F:DNA binding"/>
    <property type="evidence" value="ECO:0007669"/>
    <property type="project" value="InterPro"/>
</dbReference>
<keyword evidence="5" id="KW-0240">DNA-directed RNA polymerase</keyword>
<dbReference type="InterPro" id="IPR011260">
    <property type="entry name" value="RNAP_asu_C"/>
</dbReference>
<sequence length="441" mass="48714">MTALDTDIKQAIVSTAAFGPREIEQITASIAANYSKYGELKEAVQELEAQPSRTPAASAKLGVCLYMLGRYTQAIEVLTKADGGALTHFYLGKAKLALDKYEEAVAAYESAGKAGYDKGIVNLAKAEALRYSGDPQGALGVLDSLSGAVEQTAEYLYQRSATVQALSGNPEEVIALLERAVAADPGHAGSLFGLALENDRRGNDDYARNLYEKAAQQFPAHVGTLLNLGILYEDVEQYERAKGCYQRILDIYPGHERARLFYKDADGSRDMFYDEEARRQQDRLSQVLSIPVTDFELSVRSRNCLQRMGVMTLGDLTETTEQELLSSKNFGETSLIEIREMLNSKGLELGQFAHQKREQDLPYNPENMSTEERALLDRPISDLSLSVRARKCMVRLGLTTVGELVRRTPDDLLECKNFGVTSLNEVREKLTAQGLKLRGEA</sequence>
<dbReference type="PANTHER" id="PTHR44943">
    <property type="entry name" value="CELLULOSE SYNTHASE OPERON PROTEIN C"/>
    <property type="match status" value="1"/>
</dbReference>
<dbReference type="GO" id="GO:0003899">
    <property type="term" value="F:DNA-directed RNA polymerase activity"/>
    <property type="evidence" value="ECO:0007669"/>
    <property type="project" value="UniProtKB-EC"/>
</dbReference>
<proteinExistence type="predicted"/>
<keyword evidence="6" id="KW-1185">Reference proteome</keyword>
<evidence type="ECO:0000259" key="4">
    <source>
        <dbReference type="Pfam" id="PF03118"/>
    </source>
</evidence>
<keyword evidence="2 3" id="KW-0802">TPR repeat</keyword>
<evidence type="ECO:0000256" key="3">
    <source>
        <dbReference type="PROSITE-ProRule" id="PRU00339"/>
    </source>
</evidence>
<evidence type="ECO:0000313" key="6">
    <source>
        <dbReference type="Proteomes" id="UP000317421"/>
    </source>
</evidence>
<dbReference type="SMART" id="SM00028">
    <property type="entry name" value="TPR"/>
    <property type="match status" value="5"/>
</dbReference>
<name>A0A5C6AIF3_9BACT</name>
<dbReference type="SUPFAM" id="SSF47789">
    <property type="entry name" value="C-terminal domain of RNA polymerase alpha subunit"/>
    <property type="match status" value="2"/>
</dbReference>
<evidence type="ECO:0000256" key="1">
    <source>
        <dbReference type="ARBA" id="ARBA00022737"/>
    </source>
</evidence>
<dbReference type="Pfam" id="PF12895">
    <property type="entry name" value="ANAPC3"/>
    <property type="match status" value="1"/>
</dbReference>
<dbReference type="Gene3D" id="1.10.150.20">
    <property type="entry name" value="5' to 3' exonuclease, C-terminal subdomain"/>
    <property type="match status" value="2"/>
</dbReference>